<dbReference type="Proteomes" id="UP001140949">
    <property type="component" value="Unassembled WGS sequence"/>
</dbReference>
<reference evidence="1" key="2">
    <citation type="submission" date="2023-04" db="EMBL/GenBank/DDBJ databases">
        <authorList>
            <person name="Bruccoleri R.E."/>
            <person name="Oakeley E.J."/>
            <person name="Faust A.-M."/>
            <person name="Dessus-Babus S."/>
            <person name="Altorfer M."/>
            <person name="Burckhardt D."/>
            <person name="Oertli M."/>
            <person name="Naumann U."/>
            <person name="Petersen F."/>
            <person name="Wong J."/>
        </authorList>
    </citation>
    <scope>NUCLEOTIDE SEQUENCE</scope>
    <source>
        <strain evidence="1">GSM-AAB239-AS_SAM_17_03QT</strain>
        <tissue evidence="1">Leaf</tissue>
    </source>
</reference>
<comment type="caution">
    <text evidence="1">The sequence shown here is derived from an EMBL/GenBank/DDBJ whole genome shotgun (WGS) entry which is preliminary data.</text>
</comment>
<dbReference type="EMBL" id="JANAVB010006800">
    <property type="protein sequence ID" value="KAJ6843945.1"/>
    <property type="molecule type" value="Genomic_DNA"/>
</dbReference>
<name>A0AAX6HUJ7_IRIPA</name>
<reference evidence="1" key="1">
    <citation type="journal article" date="2023" name="GigaByte">
        <title>Genome assembly of the bearded iris, Iris pallida Lam.</title>
        <authorList>
            <person name="Bruccoleri R.E."/>
            <person name="Oakeley E.J."/>
            <person name="Faust A.M.E."/>
            <person name="Altorfer M."/>
            <person name="Dessus-Babus S."/>
            <person name="Burckhardt D."/>
            <person name="Oertli M."/>
            <person name="Naumann U."/>
            <person name="Petersen F."/>
            <person name="Wong J."/>
        </authorList>
    </citation>
    <scope>NUCLEOTIDE SEQUENCE</scope>
    <source>
        <strain evidence="1">GSM-AAB239-AS_SAM_17_03QT</strain>
    </source>
</reference>
<dbReference type="AlphaFoldDB" id="A0AAX6HUJ7"/>
<evidence type="ECO:0000313" key="2">
    <source>
        <dbReference type="Proteomes" id="UP001140949"/>
    </source>
</evidence>
<protein>
    <submittedName>
        <fullName evidence="1">Lactation elevated protein 1-like isoform X1</fullName>
    </submittedName>
</protein>
<gene>
    <name evidence="1" type="ORF">M6B38_295195</name>
</gene>
<keyword evidence="2" id="KW-1185">Reference proteome</keyword>
<proteinExistence type="predicted"/>
<evidence type="ECO:0000313" key="1">
    <source>
        <dbReference type="EMBL" id="KAJ6843945.1"/>
    </source>
</evidence>
<organism evidence="1 2">
    <name type="scientific">Iris pallida</name>
    <name type="common">Sweet iris</name>
    <dbReference type="NCBI Taxonomy" id="29817"/>
    <lineage>
        <taxon>Eukaryota</taxon>
        <taxon>Viridiplantae</taxon>
        <taxon>Streptophyta</taxon>
        <taxon>Embryophyta</taxon>
        <taxon>Tracheophyta</taxon>
        <taxon>Spermatophyta</taxon>
        <taxon>Magnoliopsida</taxon>
        <taxon>Liliopsida</taxon>
        <taxon>Asparagales</taxon>
        <taxon>Iridaceae</taxon>
        <taxon>Iridoideae</taxon>
        <taxon>Irideae</taxon>
        <taxon>Iris</taxon>
    </lineage>
</organism>
<accession>A0AAX6HUJ7</accession>
<sequence length="144" mass="16432">MFVSRLATTYCTDLIMFVSCIHTVSLSIFINSCNIGLKQGLVVPLCCVHASSSYFREGVIEAFFHRDSRLLEFCPKFIVRSMLDRKRKIAKTQYSRNVFQAYGLRFSLYYTSGTLAVGEGGLRKIRKGYVWIKVGLSLHLVCLR</sequence>